<accession>A0ABX6SY66</accession>
<sequence>MSYTFLARFRVKPDHDAEFADLIDAMEANAKDEPKTLEYKFYRLDDSGGFAVFESFSDESGDQEHRDNPANAPIIERMIGCMEDGYEREFLLPVRKA</sequence>
<dbReference type="InterPro" id="IPR011008">
    <property type="entry name" value="Dimeric_a/b-barrel"/>
</dbReference>
<reference evidence="2 3" key="1">
    <citation type="submission" date="2020-08" db="EMBL/GenBank/DDBJ databases">
        <title>Genome sequence of Sphingomonas daechungensis KACC 18115T.</title>
        <authorList>
            <person name="Hyun D.-W."/>
            <person name="Bae J.-W."/>
        </authorList>
    </citation>
    <scope>NUCLEOTIDE SEQUENCE [LARGE SCALE GENOMIC DNA]</scope>
    <source>
        <strain evidence="2 3">KACC 18115</strain>
    </source>
</reference>
<feature type="domain" description="ABM" evidence="1">
    <location>
        <begin position="3"/>
        <end position="90"/>
    </location>
</feature>
<evidence type="ECO:0000259" key="1">
    <source>
        <dbReference type="PROSITE" id="PS51725"/>
    </source>
</evidence>
<keyword evidence="2" id="KW-0503">Monooxygenase</keyword>
<keyword evidence="2" id="KW-0560">Oxidoreductase</keyword>
<dbReference type="PROSITE" id="PS51725">
    <property type="entry name" value="ABM"/>
    <property type="match status" value="1"/>
</dbReference>
<organism evidence="2 3">
    <name type="scientific">Sphingomonas daechungensis</name>
    <dbReference type="NCBI Taxonomy" id="1176646"/>
    <lineage>
        <taxon>Bacteria</taxon>
        <taxon>Pseudomonadati</taxon>
        <taxon>Pseudomonadota</taxon>
        <taxon>Alphaproteobacteria</taxon>
        <taxon>Sphingomonadales</taxon>
        <taxon>Sphingomonadaceae</taxon>
        <taxon>Sphingomonas</taxon>
    </lineage>
</organism>
<gene>
    <name evidence="2" type="ORF">H9L15_09850</name>
</gene>
<evidence type="ECO:0000313" key="2">
    <source>
        <dbReference type="EMBL" id="QNP42532.1"/>
    </source>
</evidence>
<dbReference type="RefSeq" id="WP_187713964.1">
    <property type="nucleotide sequence ID" value="NZ_BAABJC010000001.1"/>
</dbReference>
<dbReference type="Proteomes" id="UP000516134">
    <property type="component" value="Chromosome"/>
</dbReference>
<dbReference type="Pfam" id="PF03992">
    <property type="entry name" value="ABM"/>
    <property type="match status" value="1"/>
</dbReference>
<evidence type="ECO:0000313" key="3">
    <source>
        <dbReference type="Proteomes" id="UP000516134"/>
    </source>
</evidence>
<proteinExistence type="predicted"/>
<dbReference type="SUPFAM" id="SSF54909">
    <property type="entry name" value="Dimeric alpha+beta barrel"/>
    <property type="match status" value="1"/>
</dbReference>
<dbReference type="InterPro" id="IPR007138">
    <property type="entry name" value="ABM_dom"/>
</dbReference>
<name>A0ABX6SY66_9SPHN</name>
<dbReference type="GO" id="GO:0004497">
    <property type="term" value="F:monooxygenase activity"/>
    <property type="evidence" value="ECO:0007669"/>
    <property type="project" value="UniProtKB-KW"/>
</dbReference>
<dbReference type="EMBL" id="CP060780">
    <property type="protein sequence ID" value="QNP42532.1"/>
    <property type="molecule type" value="Genomic_DNA"/>
</dbReference>
<dbReference type="Gene3D" id="3.30.70.100">
    <property type="match status" value="1"/>
</dbReference>
<protein>
    <submittedName>
        <fullName evidence="2">Antibiotic biosynthesis monooxygenase</fullName>
    </submittedName>
</protein>
<keyword evidence="3" id="KW-1185">Reference proteome</keyword>